<accession>A0A381YUC8</accession>
<dbReference type="AlphaFoldDB" id="A0A381YUC8"/>
<reference evidence="1" key="1">
    <citation type="submission" date="2018-05" db="EMBL/GenBank/DDBJ databases">
        <authorList>
            <person name="Lanie J.A."/>
            <person name="Ng W.-L."/>
            <person name="Kazmierczak K.M."/>
            <person name="Andrzejewski T.M."/>
            <person name="Davidsen T.M."/>
            <person name="Wayne K.J."/>
            <person name="Tettelin H."/>
            <person name="Glass J.I."/>
            <person name="Rusch D."/>
            <person name="Podicherti R."/>
            <person name="Tsui H.-C.T."/>
            <person name="Winkler M.E."/>
        </authorList>
    </citation>
    <scope>NUCLEOTIDE SEQUENCE</scope>
</reference>
<sequence>MRTIKLIEGSATPQVNNMGVTRFRQDNGNYKTARRRMMASLTIIQTITANDYDLALAA</sequence>
<protein>
    <submittedName>
        <fullName evidence="1">Uncharacterized protein</fullName>
    </submittedName>
</protein>
<gene>
    <name evidence="1" type="ORF">METZ01_LOCUS133492</name>
</gene>
<dbReference type="EMBL" id="UINC01019086">
    <property type="protein sequence ID" value="SVA80638.1"/>
    <property type="molecule type" value="Genomic_DNA"/>
</dbReference>
<proteinExistence type="predicted"/>
<name>A0A381YUC8_9ZZZZ</name>
<evidence type="ECO:0000313" key="1">
    <source>
        <dbReference type="EMBL" id="SVA80638.1"/>
    </source>
</evidence>
<organism evidence="1">
    <name type="scientific">marine metagenome</name>
    <dbReference type="NCBI Taxonomy" id="408172"/>
    <lineage>
        <taxon>unclassified sequences</taxon>
        <taxon>metagenomes</taxon>
        <taxon>ecological metagenomes</taxon>
    </lineage>
</organism>